<reference evidence="4" key="1">
    <citation type="submission" date="2022-10" db="EMBL/GenBank/DDBJ databases">
        <title>The complete genomes of actinobacterial strains from the NBC collection.</title>
        <authorList>
            <person name="Joergensen T.S."/>
            <person name="Alvarez Arevalo M."/>
            <person name="Sterndorff E.B."/>
            <person name="Faurdal D."/>
            <person name="Vuksanovic O."/>
            <person name="Mourched A.-S."/>
            <person name="Charusanti P."/>
            <person name="Shaw S."/>
            <person name="Blin K."/>
            <person name="Weber T."/>
        </authorList>
    </citation>
    <scope>NUCLEOTIDE SEQUENCE</scope>
    <source>
        <strain evidence="4">NBC_00119</strain>
    </source>
</reference>
<dbReference type="PANTHER" id="PTHR43669">
    <property type="entry name" value="5-KETO-D-GLUCONATE 5-REDUCTASE"/>
    <property type="match status" value="1"/>
</dbReference>
<name>A0AAU1UHE8_9ACTN</name>
<dbReference type="PANTHER" id="PTHR43669:SF14">
    <property type="entry name" value="OXIDOREDUCTASE"/>
    <property type="match status" value="1"/>
</dbReference>
<dbReference type="Gene3D" id="3.40.50.720">
    <property type="entry name" value="NAD(P)-binding Rossmann-like Domain"/>
    <property type="match status" value="1"/>
</dbReference>
<evidence type="ECO:0000256" key="2">
    <source>
        <dbReference type="ARBA" id="ARBA00023002"/>
    </source>
</evidence>
<evidence type="ECO:0000259" key="3">
    <source>
        <dbReference type="SMART" id="SM00822"/>
    </source>
</evidence>
<sequence>MTHPLFDISGRTALVTGSSRGIGFALARGLLEAGATVVLNGRDESALADAAERLSEQTGNSPVHTAAFDVTDGPSVAAGVAGVEERVGPLDILVNNAGMQLRAPLLEFTDADWHRVLNTNLTSAFLVGREAARGMVERGHGKIINICSLQSEVVRPGIAPYAATKGALKMLTKGMCADWGPSGVQVNGLGPGYIETELTEPLVRDEEFSAWVRRRTPAGRWGRTDDLVGGTLFLASPASDFVSGQILYVDGGMTSVL</sequence>
<comment type="similarity">
    <text evidence="1">Belongs to the short-chain dehydrogenases/reductases (SDR) family.</text>
</comment>
<dbReference type="GO" id="GO:0016491">
    <property type="term" value="F:oxidoreductase activity"/>
    <property type="evidence" value="ECO:0007669"/>
    <property type="project" value="UniProtKB-KW"/>
</dbReference>
<dbReference type="SMART" id="SM00822">
    <property type="entry name" value="PKS_KR"/>
    <property type="match status" value="1"/>
</dbReference>
<dbReference type="InterPro" id="IPR036291">
    <property type="entry name" value="NAD(P)-bd_dom_sf"/>
</dbReference>
<dbReference type="InterPro" id="IPR057326">
    <property type="entry name" value="KR_dom"/>
</dbReference>
<dbReference type="Pfam" id="PF13561">
    <property type="entry name" value="adh_short_C2"/>
    <property type="match status" value="1"/>
</dbReference>
<evidence type="ECO:0000256" key="1">
    <source>
        <dbReference type="ARBA" id="ARBA00006484"/>
    </source>
</evidence>
<dbReference type="SUPFAM" id="SSF51735">
    <property type="entry name" value="NAD(P)-binding Rossmann-fold domains"/>
    <property type="match status" value="1"/>
</dbReference>
<dbReference type="PRINTS" id="PR00080">
    <property type="entry name" value="SDRFAMILY"/>
</dbReference>
<feature type="domain" description="Ketoreductase" evidence="3">
    <location>
        <begin position="11"/>
        <end position="182"/>
    </location>
</feature>
<organism evidence="4">
    <name type="scientific">Streptomyces sp. NBC_00119</name>
    <dbReference type="NCBI Taxonomy" id="2975659"/>
    <lineage>
        <taxon>Bacteria</taxon>
        <taxon>Bacillati</taxon>
        <taxon>Actinomycetota</taxon>
        <taxon>Actinomycetes</taxon>
        <taxon>Kitasatosporales</taxon>
        <taxon>Streptomycetaceae</taxon>
        <taxon>Streptomyces</taxon>
    </lineage>
</organism>
<dbReference type="InterPro" id="IPR020904">
    <property type="entry name" value="Sc_DH/Rdtase_CS"/>
</dbReference>
<accession>A0AAU1UHE8</accession>
<dbReference type="PROSITE" id="PS00061">
    <property type="entry name" value="ADH_SHORT"/>
    <property type="match status" value="1"/>
</dbReference>
<proteinExistence type="inferred from homology"/>
<dbReference type="CDD" id="cd05347">
    <property type="entry name" value="Ga5DH-like_SDR_c"/>
    <property type="match status" value="1"/>
</dbReference>
<dbReference type="PRINTS" id="PR00081">
    <property type="entry name" value="GDHRDH"/>
</dbReference>
<dbReference type="FunFam" id="3.40.50.720:FF:000084">
    <property type="entry name" value="Short-chain dehydrogenase reductase"/>
    <property type="match status" value="1"/>
</dbReference>
<keyword evidence="2" id="KW-0560">Oxidoreductase</keyword>
<dbReference type="InterPro" id="IPR002347">
    <property type="entry name" value="SDR_fam"/>
</dbReference>
<dbReference type="AlphaFoldDB" id="A0AAU1UHE8"/>
<protein>
    <submittedName>
        <fullName evidence="4">SDR family oxidoreductase</fullName>
    </submittedName>
</protein>
<gene>
    <name evidence="4" type="ORF">OHU69_36800</name>
</gene>
<dbReference type="EMBL" id="CP108195">
    <property type="protein sequence ID" value="WTS16119.1"/>
    <property type="molecule type" value="Genomic_DNA"/>
</dbReference>
<evidence type="ECO:0000313" key="4">
    <source>
        <dbReference type="EMBL" id="WTS16119.1"/>
    </source>
</evidence>